<evidence type="ECO:0000256" key="3">
    <source>
        <dbReference type="ARBA" id="ARBA00022679"/>
    </source>
</evidence>
<feature type="chain" id="PRO_5043031604" description="receptor protein-tyrosine kinase" evidence="17">
    <location>
        <begin position="18"/>
        <end position="778"/>
    </location>
</feature>
<dbReference type="AlphaFoldDB" id="A0AAN7Q720"/>
<evidence type="ECO:0000256" key="10">
    <source>
        <dbReference type="ARBA" id="ARBA00022989"/>
    </source>
</evidence>
<comment type="caution">
    <text evidence="20">The sequence shown here is derived from an EMBL/GenBank/DDBJ whole genome shotgun (WGS) entry which is preliminary data.</text>
</comment>
<reference evidence="21" key="1">
    <citation type="submission" date="2023-01" db="EMBL/GenBank/DDBJ databases">
        <title>Key to firefly adult light organ development and bioluminescence: homeobox transcription factors regulate luciferase expression and transportation to peroxisome.</title>
        <authorList>
            <person name="Fu X."/>
        </authorList>
    </citation>
    <scope>NUCLEOTIDE SEQUENCE [LARGE SCALE GENOMIC DNA]</scope>
</reference>
<dbReference type="EMBL" id="JARPUR010000001">
    <property type="protein sequence ID" value="KAK4884122.1"/>
    <property type="molecule type" value="Genomic_DNA"/>
</dbReference>
<keyword evidence="4 16" id="KW-0812">Transmembrane</keyword>
<evidence type="ECO:0000256" key="14">
    <source>
        <dbReference type="ARBA" id="ARBA00051243"/>
    </source>
</evidence>
<protein>
    <recommendedName>
        <fullName evidence="2">receptor protein-tyrosine kinase</fullName>
        <ecNumber evidence="2">2.7.10.1</ecNumber>
    </recommendedName>
</protein>
<dbReference type="SMART" id="SM00220">
    <property type="entry name" value="S_TKc"/>
    <property type="match status" value="1"/>
</dbReference>
<dbReference type="Gene3D" id="3.30.200.20">
    <property type="entry name" value="Phosphorylase Kinase, domain 1"/>
    <property type="match status" value="1"/>
</dbReference>
<proteinExistence type="predicted"/>
<dbReference type="InterPro" id="IPR000719">
    <property type="entry name" value="Prot_kinase_dom"/>
</dbReference>
<feature type="binding site" evidence="15">
    <location>
        <position position="496"/>
    </location>
    <ligand>
        <name>ATP</name>
        <dbReference type="ChEBI" id="CHEBI:30616"/>
    </ligand>
</feature>
<keyword evidence="7 15" id="KW-0547">Nucleotide-binding</keyword>
<dbReference type="PANTHER" id="PTHR24416">
    <property type="entry name" value="TYROSINE-PROTEIN KINASE RECEPTOR"/>
    <property type="match status" value="1"/>
</dbReference>
<dbReference type="PROSITE" id="PS00109">
    <property type="entry name" value="PROTEIN_KINASE_TYR"/>
    <property type="match status" value="1"/>
</dbReference>
<comment type="subcellular location">
    <subcellularLocation>
        <location evidence="1">Membrane</location>
        <topology evidence="1">Single-pass type I membrane protein</topology>
    </subcellularLocation>
</comment>
<dbReference type="GO" id="GO:0004714">
    <property type="term" value="F:transmembrane receptor protein tyrosine kinase activity"/>
    <property type="evidence" value="ECO:0007669"/>
    <property type="project" value="UniProtKB-EC"/>
</dbReference>
<dbReference type="InterPro" id="IPR001245">
    <property type="entry name" value="Ser-Thr/Tyr_kinase_cat_dom"/>
</dbReference>
<feature type="transmembrane region" description="Helical" evidence="16">
    <location>
        <begin position="386"/>
        <end position="407"/>
    </location>
</feature>
<dbReference type="PROSITE" id="PS00107">
    <property type="entry name" value="PROTEIN_KINASE_ATP"/>
    <property type="match status" value="1"/>
</dbReference>
<dbReference type="EC" id="2.7.10.1" evidence="2"/>
<dbReference type="InterPro" id="IPR008266">
    <property type="entry name" value="Tyr_kinase_AS"/>
</dbReference>
<evidence type="ECO:0000256" key="12">
    <source>
        <dbReference type="ARBA" id="ARBA00023137"/>
    </source>
</evidence>
<keyword evidence="9 15" id="KW-0067">ATP-binding</keyword>
<keyword evidence="21" id="KW-1185">Reference proteome</keyword>
<evidence type="ECO:0000256" key="8">
    <source>
        <dbReference type="ARBA" id="ARBA00022777"/>
    </source>
</evidence>
<sequence length="778" mass="88992">MIKILILVLIINTYCDCQEISEELKKKLKEAICESTCINKTDNFKCTIPKCNCSTNVTVANDAGINFNRTYEKKLFEPKLLCKTHDMLTFEWKAKEGFVFVVEFRLYETTWMFLKKISCMSSTIRKLTPDTNYQIRLWAVSSNQDVFGPYQSKWIKTSPFQYKPLPVSKINVTDWRLIGNNYNALIKWEPPDDQNCFYNFLWYAPNSDDFYNFKEYEVRNREDLFQINIPHLEFGMNYSVSVRSVSGDFQRESEETFMHIVTPTCLEVYNNLTICEPLEPLILSIEETLSDDSDLTNLTYNVKIAWEKPLLSPDNYSVYIIPLNSSISDVYQNVPGNQTVCYFYNVPIDVIYQVAIMASSPGGNSTYAIIEKIIRSSPSWSNSNEILILTGSGVSIAIALLIVIVLLHRRYKLTKSKSITETPASNDYGSNIGGKFFPGLGKTLKDDCMSESINDEWELIDNQIVFDKILGEGAFGIVRKGYLKNFDGSEAIVAIKMLKGNPTGEEIKQFEHEIEIMKSVGPHPHLVSLLGCSSKLGYLGPFLVVEFCAKGDLQSYLRAVWERLVGQPSATRYINTPSIFEDIKVGNYFSNKIYILSDEPLLKPSDLLSFARQITMGMEYLSNLRVVHRDLAARNVLMCENGTVKVADFGLSRDVYQDNIYLKTGAGKLPVKWMALESLSHQQYTTQSDVWSFGVVLWEIVTLGGNPYATISPGDMLSVLRRGYRMECPKNCSDELYSIMQMCWRETPIERPNFNELRIMLEKLLEDENRYVTLDVRY</sequence>
<evidence type="ECO:0000259" key="19">
    <source>
        <dbReference type="PROSITE" id="PS50853"/>
    </source>
</evidence>
<evidence type="ECO:0000256" key="9">
    <source>
        <dbReference type="ARBA" id="ARBA00022840"/>
    </source>
</evidence>
<dbReference type="Gene3D" id="1.10.510.10">
    <property type="entry name" value="Transferase(Phosphotransferase) domain 1"/>
    <property type="match status" value="1"/>
</dbReference>
<dbReference type="InterPro" id="IPR017441">
    <property type="entry name" value="Protein_kinase_ATP_BS"/>
</dbReference>
<organism evidence="20 21">
    <name type="scientific">Aquatica leii</name>
    <dbReference type="NCBI Taxonomy" id="1421715"/>
    <lineage>
        <taxon>Eukaryota</taxon>
        <taxon>Metazoa</taxon>
        <taxon>Ecdysozoa</taxon>
        <taxon>Arthropoda</taxon>
        <taxon>Hexapoda</taxon>
        <taxon>Insecta</taxon>
        <taxon>Pterygota</taxon>
        <taxon>Neoptera</taxon>
        <taxon>Endopterygota</taxon>
        <taxon>Coleoptera</taxon>
        <taxon>Polyphaga</taxon>
        <taxon>Elateriformia</taxon>
        <taxon>Elateroidea</taxon>
        <taxon>Lampyridae</taxon>
        <taxon>Luciolinae</taxon>
        <taxon>Aquatica</taxon>
    </lineage>
</organism>
<evidence type="ECO:0000259" key="18">
    <source>
        <dbReference type="PROSITE" id="PS50011"/>
    </source>
</evidence>
<evidence type="ECO:0000256" key="5">
    <source>
        <dbReference type="ARBA" id="ARBA00022729"/>
    </source>
</evidence>
<evidence type="ECO:0000256" key="1">
    <source>
        <dbReference type="ARBA" id="ARBA00004479"/>
    </source>
</evidence>
<evidence type="ECO:0000313" key="21">
    <source>
        <dbReference type="Proteomes" id="UP001353858"/>
    </source>
</evidence>
<keyword evidence="10 16" id="KW-1133">Transmembrane helix</keyword>
<evidence type="ECO:0000313" key="20">
    <source>
        <dbReference type="EMBL" id="KAK4884122.1"/>
    </source>
</evidence>
<keyword evidence="8" id="KW-0418">Kinase</keyword>
<dbReference type="InterPro" id="IPR020635">
    <property type="entry name" value="Tyr_kinase_cat_dom"/>
</dbReference>
<evidence type="ECO:0000256" key="6">
    <source>
        <dbReference type="ARBA" id="ARBA00022737"/>
    </source>
</evidence>
<dbReference type="PANTHER" id="PTHR24416:SF620">
    <property type="entry name" value="TYROSINE-PROTEIN KINASE RECEPTOR TORSO"/>
    <property type="match status" value="1"/>
</dbReference>
<dbReference type="InterPro" id="IPR036116">
    <property type="entry name" value="FN3_sf"/>
</dbReference>
<keyword evidence="5 17" id="KW-0732">Signal</keyword>
<evidence type="ECO:0000256" key="7">
    <source>
        <dbReference type="ARBA" id="ARBA00022741"/>
    </source>
</evidence>
<dbReference type="PRINTS" id="PR00109">
    <property type="entry name" value="TYRKINASE"/>
</dbReference>
<dbReference type="SMART" id="SM00219">
    <property type="entry name" value="TyrKc"/>
    <property type="match status" value="1"/>
</dbReference>
<dbReference type="GO" id="GO:0007169">
    <property type="term" value="P:cell surface receptor protein tyrosine kinase signaling pathway"/>
    <property type="evidence" value="ECO:0007669"/>
    <property type="project" value="TreeGrafter"/>
</dbReference>
<keyword evidence="12" id="KW-0829">Tyrosine-protein kinase</keyword>
<keyword evidence="13" id="KW-0325">Glycoprotein</keyword>
<evidence type="ECO:0000256" key="13">
    <source>
        <dbReference type="ARBA" id="ARBA00023180"/>
    </source>
</evidence>
<feature type="signal peptide" evidence="17">
    <location>
        <begin position="1"/>
        <end position="17"/>
    </location>
</feature>
<dbReference type="CDD" id="cd00063">
    <property type="entry name" value="FN3"/>
    <property type="match status" value="1"/>
</dbReference>
<keyword evidence="3" id="KW-0808">Transferase</keyword>
<comment type="catalytic activity">
    <reaction evidence="14">
        <text>L-tyrosyl-[protein] + ATP = O-phospho-L-tyrosyl-[protein] + ADP + H(+)</text>
        <dbReference type="Rhea" id="RHEA:10596"/>
        <dbReference type="Rhea" id="RHEA-COMP:10136"/>
        <dbReference type="Rhea" id="RHEA-COMP:20101"/>
        <dbReference type="ChEBI" id="CHEBI:15378"/>
        <dbReference type="ChEBI" id="CHEBI:30616"/>
        <dbReference type="ChEBI" id="CHEBI:46858"/>
        <dbReference type="ChEBI" id="CHEBI:61978"/>
        <dbReference type="ChEBI" id="CHEBI:456216"/>
        <dbReference type="EC" id="2.7.10.1"/>
    </reaction>
</comment>
<dbReference type="InterPro" id="IPR050122">
    <property type="entry name" value="RTK"/>
</dbReference>
<dbReference type="FunFam" id="1.10.510.10:FF:000190">
    <property type="entry name" value="Proto-oncogene tyrosine-protein kinase receptor Ret"/>
    <property type="match status" value="1"/>
</dbReference>
<accession>A0AAN7Q720</accession>
<dbReference type="CDD" id="cd00192">
    <property type="entry name" value="PTKc"/>
    <property type="match status" value="1"/>
</dbReference>
<dbReference type="GO" id="GO:1902533">
    <property type="term" value="P:positive regulation of intracellular signal transduction"/>
    <property type="evidence" value="ECO:0007669"/>
    <property type="project" value="UniProtKB-ARBA"/>
</dbReference>
<evidence type="ECO:0000256" key="16">
    <source>
        <dbReference type="SAM" id="Phobius"/>
    </source>
</evidence>
<name>A0AAN7Q720_9COLE</name>
<evidence type="ECO:0000256" key="2">
    <source>
        <dbReference type="ARBA" id="ARBA00011902"/>
    </source>
</evidence>
<keyword evidence="11 16" id="KW-0472">Membrane</keyword>
<dbReference type="InterPro" id="IPR003961">
    <property type="entry name" value="FN3_dom"/>
</dbReference>
<feature type="domain" description="Protein kinase" evidence="18">
    <location>
        <begin position="464"/>
        <end position="765"/>
    </location>
</feature>
<keyword evidence="6" id="KW-0677">Repeat</keyword>
<gene>
    <name evidence="20" type="ORF">RN001_000393</name>
</gene>
<evidence type="ECO:0000256" key="11">
    <source>
        <dbReference type="ARBA" id="ARBA00023136"/>
    </source>
</evidence>
<dbReference type="GO" id="GO:0005524">
    <property type="term" value="F:ATP binding"/>
    <property type="evidence" value="ECO:0007669"/>
    <property type="project" value="UniProtKB-UniRule"/>
</dbReference>
<dbReference type="PROSITE" id="PS50011">
    <property type="entry name" value="PROTEIN_KINASE_DOM"/>
    <property type="match status" value="1"/>
</dbReference>
<dbReference type="Proteomes" id="UP001353858">
    <property type="component" value="Unassembled WGS sequence"/>
</dbReference>
<evidence type="ECO:0000256" key="4">
    <source>
        <dbReference type="ARBA" id="ARBA00022692"/>
    </source>
</evidence>
<dbReference type="GO" id="GO:0043235">
    <property type="term" value="C:receptor complex"/>
    <property type="evidence" value="ECO:0007669"/>
    <property type="project" value="TreeGrafter"/>
</dbReference>
<dbReference type="SUPFAM" id="SSF56112">
    <property type="entry name" value="Protein kinase-like (PK-like)"/>
    <property type="match status" value="1"/>
</dbReference>
<feature type="domain" description="Fibronectin type-III" evidence="19">
    <location>
        <begin position="285"/>
        <end position="379"/>
    </location>
</feature>
<dbReference type="Pfam" id="PF07714">
    <property type="entry name" value="PK_Tyr_Ser-Thr"/>
    <property type="match status" value="1"/>
</dbReference>
<dbReference type="SMART" id="SM00060">
    <property type="entry name" value="FN3"/>
    <property type="match status" value="2"/>
</dbReference>
<evidence type="ECO:0000256" key="17">
    <source>
        <dbReference type="SAM" id="SignalP"/>
    </source>
</evidence>
<dbReference type="PROSITE" id="PS50853">
    <property type="entry name" value="FN3"/>
    <property type="match status" value="1"/>
</dbReference>
<dbReference type="InterPro" id="IPR011009">
    <property type="entry name" value="Kinase-like_dom_sf"/>
</dbReference>
<evidence type="ECO:0000256" key="15">
    <source>
        <dbReference type="PROSITE-ProRule" id="PRU10141"/>
    </source>
</evidence>
<dbReference type="SUPFAM" id="SSF49265">
    <property type="entry name" value="Fibronectin type III"/>
    <property type="match status" value="2"/>
</dbReference>
<dbReference type="GO" id="GO:0005886">
    <property type="term" value="C:plasma membrane"/>
    <property type="evidence" value="ECO:0007669"/>
    <property type="project" value="TreeGrafter"/>
</dbReference>